<protein>
    <submittedName>
        <fullName evidence="13">Rho guanine nucleotide exchange factor 12</fullName>
    </submittedName>
</protein>
<comment type="subcellular location">
    <subcellularLocation>
        <location evidence="2">Cytoplasm</location>
    </subcellularLocation>
    <subcellularLocation>
        <location evidence="1">Membrane</location>
    </subcellularLocation>
</comment>
<keyword evidence="3" id="KW-0343">GTPase activation</keyword>
<organism evidence="13 14">
    <name type="scientific">Lates calcarifer</name>
    <name type="common">Barramundi</name>
    <name type="synonym">Holocentrus calcarifer</name>
    <dbReference type="NCBI Taxonomy" id="8187"/>
    <lineage>
        <taxon>Eukaryota</taxon>
        <taxon>Metazoa</taxon>
        <taxon>Chordata</taxon>
        <taxon>Craniata</taxon>
        <taxon>Vertebrata</taxon>
        <taxon>Euteleostomi</taxon>
        <taxon>Actinopterygii</taxon>
        <taxon>Neopterygii</taxon>
        <taxon>Teleostei</taxon>
        <taxon>Neoteleostei</taxon>
        <taxon>Acanthomorphata</taxon>
        <taxon>Carangaria</taxon>
        <taxon>Carangaria incertae sedis</taxon>
        <taxon>Centropomidae</taxon>
        <taxon>Lates</taxon>
    </lineage>
</organism>
<dbReference type="Gene3D" id="2.30.29.30">
    <property type="entry name" value="Pleckstrin-homology domain (PH domain)/Phosphotyrosine-binding domain (PTB)"/>
    <property type="match status" value="1"/>
</dbReference>
<evidence type="ECO:0000256" key="2">
    <source>
        <dbReference type="ARBA" id="ARBA00004496"/>
    </source>
</evidence>
<dbReference type="GO" id="GO:0005085">
    <property type="term" value="F:guanyl-nucleotide exchange factor activity"/>
    <property type="evidence" value="ECO:0007669"/>
    <property type="project" value="UniProtKB-KW"/>
</dbReference>
<dbReference type="InterPro" id="IPR041020">
    <property type="entry name" value="PH_16"/>
</dbReference>
<evidence type="ECO:0000256" key="6">
    <source>
        <dbReference type="ARBA" id="ARBA00022658"/>
    </source>
</evidence>
<dbReference type="InterPro" id="IPR001478">
    <property type="entry name" value="PDZ"/>
</dbReference>
<dbReference type="Pfam" id="PF00621">
    <property type="entry name" value="RhoGEF"/>
    <property type="match status" value="1"/>
</dbReference>
<proteinExistence type="predicted"/>
<evidence type="ECO:0000256" key="1">
    <source>
        <dbReference type="ARBA" id="ARBA00004370"/>
    </source>
</evidence>
<dbReference type="SUPFAM" id="SSF50729">
    <property type="entry name" value="PH domain-like"/>
    <property type="match status" value="1"/>
</dbReference>
<feature type="domain" description="PDZ" evidence="12">
    <location>
        <begin position="1"/>
        <end position="46"/>
    </location>
</feature>
<evidence type="ECO:0000256" key="9">
    <source>
        <dbReference type="SAM" id="MobiDB-lite"/>
    </source>
</evidence>
<dbReference type="InterPro" id="IPR035899">
    <property type="entry name" value="DBL_dom_sf"/>
</dbReference>
<dbReference type="Pfam" id="PF17838">
    <property type="entry name" value="PH_16"/>
    <property type="match status" value="1"/>
</dbReference>
<dbReference type="InterPro" id="IPR015212">
    <property type="entry name" value="RGS-like_dom"/>
</dbReference>
<evidence type="ECO:0000256" key="3">
    <source>
        <dbReference type="ARBA" id="ARBA00022468"/>
    </source>
</evidence>
<evidence type="ECO:0000256" key="7">
    <source>
        <dbReference type="ARBA" id="ARBA00023054"/>
    </source>
</evidence>
<dbReference type="SUPFAM" id="SSF48097">
    <property type="entry name" value="Regulator of G-protein signaling, RGS"/>
    <property type="match status" value="1"/>
</dbReference>
<dbReference type="InterPro" id="IPR001331">
    <property type="entry name" value="GDS_CDC24_CS"/>
</dbReference>
<dbReference type="Gene3D" id="2.30.42.10">
    <property type="match status" value="1"/>
</dbReference>
<dbReference type="PROSITE" id="PS50106">
    <property type="entry name" value="PDZ"/>
    <property type="match status" value="1"/>
</dbReference>
<name>A0A4W6D0D5_LATCA</name>
<dbReference type="InterPro" id="IPR001849">
    <property type="entry name" value="PH_domain"/>
</dbReference>
<dbReference type="PROSITE" id="PS50010">
    <property type="entry name" value="DH_2"/>
    <property type="match status" value="1"/>
</dbReference>
<evidence type="ECO:0000256" key="5">
    <source>
        <dbReference type="ARBA" id="ARBA00022553"/>
    </source>
</evidence>
<evidence type="ECO:0000259" key="12">
    <source>
        <dbReference type="PROSITE" id="PS50106"/>
    </source>
</evidence>
<dbReference type="PANTHER" id="PTHR45872:SF3">
    <property type="entry name" value="RHO GUANINE NUCLEOTIDE EXCHANGE FACTOR 12"/>
    <property type="match status" value="1"/>
</dbReference>
<dbReference type="InterPro" id="IPR036305">
    <property type="entry name" value="RGS_sf"/>
</dbReference>
<feature type="compositionally biased region" description="Polar residues" evidence="9">
    <location>
        <begin position="449"/>
        <end position="483"/>
    </location>
</feature>
<dbReference type="SMART" id="SM00325">
    <property type="entry name" value="RhoGEF"/>
    <property type="match status" value="1"/>
</dbReference>
<dbReference type="FunFam" id="1.20.900.10:FF:000006">
    <property type="entry name" value="Rho guanine nucleotide exchange factor (GEF) 11"/>
    <property type="match status" value="1"/>
</dbReference>
<dbReference type="SUPFAM" id="SSF48065">
    <property type="entry name" value="DBL homology domain (DH-domain)"/>
    <property type="match status" value="1"/>
</dbReference>
<dbReference type="InterPro" id="IPR011993">
    <property type="entry name" value="PH-like_dom_sf"/>
</dbReference>
<dbReference type="PROSITE" id="PS00741">
    <property type="entry name" value="DH_1"/>
    <property type="match status" value="1"/>
</dbReference>
<dbReference type="InterPro" id="IPR000219">
    <property type="entry name" value="DH_dom"/>
</dbReference>
<dbReference type="Proteomes" id="UP000314980">
    <property type="component" value="Unassembled WGS sequence"/>
</dbReference>
<keyword evidence="4" id="KW-0963">Cytoplasm</keyword>
<dbReference type="SMART" id="SM00233">
    <property type="entry name" value="PH"/>
    <property type="match status" value="1"/>
</dbReference>
<keyword evidence="14" id="KW-1185">Reference proteome</keyword>
<evidence type="ECO:0000256" key="4">
    <source>
        <dbReference type="ARBA" id="ARBA00022490"/>
    </source>
</evidence>
<sequence>MRAGVQTGDRIIKVNGTLVTHSNHIEVVKLIKSGSYVALTVLGRPPGLTQIPLSEAESEMLGVSISSPNSPASNSQLYPICFSTSLLFFPQDENSSVCNQRVDILQKMLTKEQQELQAMKEEYSKNPSPKLLKDIQEAKKHIPQLQGQLFKATGATQVKDSLSPTTVSSPSSSRLVSQIIGAEDDYFDSDQEQTNGQCNSFNSIEQLKSRPAHLAAFLHHVISQFDPAPVLCYLYADLYKQTNSKETRRVFMDLHTFFIDRGANLKVVVPESISADLDRRRTELIPEEINRQHVQTLQDSLLPDIQKNLEDFRQKRSMGLTVAEVELSRLDQERIRDRVTLERELAHAHMYVIYTYMKHLGVRVKEPRSLESKRVRINFLPKIKKSIKTEKEGEEKVKKPRFPSILGPQRRPSRIEAGPALDGRPRPQKQLSQPTLGASEHLETGRLRGSQSSEGSELTHSMSINTSSPNSATYSSDTTNSLSCPRLEGLGAADVQSEDDQGTDSEHDPLNWQQLVGREVLAGLRPHEIKRQEVINELFYTERAHVRMLRVLDHVFYQKLSKEAILPPADIKNIFTNLEEILQLHVSILEQMAAIRKRNESSVIDQIGDDLLSWFSGGEEEKIKQAVGMFCSNQPFALEIIKTKQKKDSRFTSFIQEAESNRLCRRLQLKDIIPVEMLRLTKYPLLLDNIAKYTERDKVKQAADCCRKILNHVNQAVKESEDKQRLEDYQRRLDLSSLKQTDNPMILELKNLDLTKRTMVHEGPLSWKVNKDKTIELYTLLLEDILVLLQKQDERLILKCHSKNLAGTADTKHIFSPIIKLSTVLVRSVATDNKSFFVLSMSDNGAQIYELMAPTVSDQKTWQRLITQRADAMKVKPHSVIPLPQTECVGVKAEEEEEEEGFVDPELPYQAAEDGREGDSFNIFPSRADEALKTCKRAEQITQKHVLHRQ</sequence>
<dbReference type="GO" id="GO:0005737">
    <property type="term" value="C:cytoplasm"/>
    <property type="evidence" value="ECO:0007669"/>
    <property type="project" value="UniProtKB-SubCell"/>
</dbReference>
<keyword evidence="6" id="KW-0344">Guanine-nucleotide releasing factor</keyword>
<dbReference type="GO" id="GO:0005096">
    <property type="term" value="F:GTPase activator activity"/>
    <property type="evidence" value="ECO:0007669"/>
    <property type="project" value="UniProtKB-KW"/>
</dbReference>
<keyword evidence="5" id="KW-0597">Phosphoprotein</keyword>
<gene>
    <name evidence="13" type="primary">ARHGEF12</name>
    <name evidence="13" type="synonym">arhgef12a</name>
</gene>
<dbReference type="Gene3D" id="1.10.167.10">
    <property type="entry name" value="Regulator of G-protein Signalling 4, domain 2"/>
    <property type="match status" value="1"/>
</dbReference>
<dbReference type="PROSITE" id="PS50003">
    <property type="entry name" value="PH_DOMAIN"/>
    <property type="match status" value="1"/>
</dbReference>
<dbReference type="Pfam" id="PF09128">
    <property type="entry name" value="RGS-like"/>
    <property type="match status" value="1"/>
</dbReference>
<keyword evidence="7" id="KW-0175">Coiled coil</keyword>
<dbReference type="PANTHER" id="PTHR45872">
    <property type="entry name" value="RHO GUANINE NUCLEOTIDE EXCHANGE FACTOR 2, ISOFORM D"/>
    <property type="match status" value="1"/>
</dbReference>
<evidence type="ECO:0000259" key="10">
    <source>
        <dbReference type="PROSITE" id="PS50003"/>
    </source>
</evidence>
<dbReference type="GeneTree" id="ENSGT00940000157662"/>
<dbReference type="GO" id="GO:0016020">
    <property type="term" value="C:membrane"/>
    <property type="evidence" value="ECO:0007669"/>
    <property type="project" value="UniProtKB-SubCell"/>
</dbReference>
<dbReference type="SUPFAM" id="SSF50156">
    <property type="entry name" value="PDZ domain-like"/>
    <property type="match status" value="1"/>
</dbReference>
<reference evidence="13" key="3">
    <citation type="submission" date="2025-09" db="UniProtKB">
        <authorList>
            <consortium name="Ensembl"/>
        </authorList>
    </citation>
    <scope>IDENTIFICATION</scope>
</reference>
<feature type="region of interest" description="Disordered" evidence="9">
    <location>
        <begin position="390"/>
        <end position="486"/>
    </location>
</feature>
<evidence type="ECO:0000259" key="11">
    <source>
        <dbReference type="PROSITE" id="PS50010"/>
    </source>
</evidence>
<feature type="domain" description="PH" evidence="10">
    <location>
        <begin position="758"/>
        <end position="871"/>
    </location>
</feature>
<reference evidence="13" key="2">
    <citation type="submission" date="2025-08" db="UniProtKB">
        <authorList>
            <consortium name="Ensembl"/>
        </authorList>
    </citation>
    <scope>IDENTIFICATION</scope>
</reference>
<dbReference type="FunFam" id="2.30.29.30:FF:000072">
    <property type="entry name" value="Rho guanine nucleotide exchange factor 1"/>
    <property type="match status" value="1"/>
</dbReference>
<evidence type="ECO:0000256" key="8">
    <source>
        <dbReference type="ARBA" id="ARBA00023136"/>
    </source>
</evidence>
<dbReference type="GO" id="GO:0001664">
    <property type="term" value="F:G protein-coupled receptor binding"/>
    <property type="evidence" value="ECO:0007669"/>
    <property type="project" value="TreeGrafter"/>
</dbReference>
<dbReference type="AlphaFoldDB" id="A0A4W6D0D5"/>
<keyword evidence="8" id="KW-0472">Membrane</keyword>
<feature type="domain" description="DH" evidence="11">
    <location>
        <begin position="530"/>
        <end position="716"/>
    </location>
</feature>
<dbReference type="Ensembl" id="ENSLCAT00010018680.1">
    <property type="protein sequence ID" value="ENSLCAP00010018278.1"/>
    <property type="gene ID" value="ENSLCAG00010008012.1"/>
</dbReference>
<dbReference type="InterPro" id="IPR044926">
    <property type="entry name" value="RGS_subdomain_2"/>
</dbReference>
<evidence type="ECO:0000313" key="14">
    <source>
        <dbReference type="Proteomes" id="UP000314980"/>
    </source>
</evidence>
<accession>A0A4W6D0D5</accession>
<dbReference type="Gene3D" id="1.20.900.10">
    <property type="entry name" value="Dbl homology (DH) domain"/>
    <property type="match status" value="1"/>
</dbReference>
<reference evidence="14" key="1">
    <citation type="submission" date="2015-09" db="EMBL/GenBank/DDBJ databases">
        <authorList>
            <person name="Sai Rama Sridatta P."/>
        </authorList>
    </citation>
    <scope>NUCLEOTIDE SEQUENCE [LARGE SCALE GENOMIC DNA]</scope>
</reference>
<dbReference type="GO" id="GO:0035556">
    <property type="term" value="P:intracellular signal transduction"/>
    <property type="evidence" value="ECO:0007669"/>
    <property type="project" value="InterPro"/>
</dbReference>
<dbReference type="GO" id="GO:0007186">
    <property type="term" value="P:G protein-coupled receptor signaling pathway"/>
    <property type="evidence" value="ECO:0007669"/>
    <property type="project" value="TreeGrafter"/>
</dbReference>
<evidence type="ECO:0000313" key="13">
    <source>
        <dbReference type="Ensembl" id="ENSLCAP00010018278.1"/>
    </source>
</evidence>
<dbReference type="InterPro" id="IPR036034">
    <property type="entry name" value="PDZ_sf"/>
</dbReference>
<dbReference type="CDD" id="cd00160">
    <property type="entry name" value="RhoGEF"/>
    <property type="match status" value="1"/>
</dbReference>